<keyword evidence="1" id="KW-0472">Membrane</keyword>
<organism evidence="2 3">
    <name type="scientific">Terrisporobacter hibernicus</name>
    <dbReference type="NCBI Taxonomy" id="2813371"/>
    <lineage>
        <taxon>Bacteria</taxon>
        <taxon>Bacillati</taxon>
        <taxon>Bacillota</taxon>
        <taxon>Clostridia</taxon>
        <taxon>Peptostreptococcales</taxon>
        <taxon>Peptostreptococcaceae</taxon>
        <taxon>Terrisporobacter</taxon>
    </lineage>
</organism>
<dbReference type="KEGG" id="tem:JW646_04410"/>
<name>A0AAX2ZK68_9FIRM</name>
<evidence type="ECO:0008006" key="4">
    <source>
        <dbReference type="Google" id="ProtNLM"/>
    </source>
</evidence>
<sequence>MKIKNKHALFIGIMTSVLAIICLVAYMNFYEQKFLISCLLFTTLSTVNSIKAFNKKGILEEVIESADERDIYLSMKTSHLVIKSLNYTICFFTFIFLILYAIWKHEYFIIVAATLSLVLVLIFIVYLIVNIYLEKQE</sequence>
<dbReference type="Proteomes" id="UP001198983">
    <property type="component" value="Chromosome"/>
</dbReference>
<keyword evidence="1" id="KW-1133">Transmembrane helix</keyword>
<gene>
    <name evidence="2" type="ORF">JW646_04410</name>
</gene>
<reference evidence="2 3" key="1">
    <citation type="journal article" date="2023" name="Int. J. Syst. Evol. Microbiol.">
        <title>Terrisporobacter hibernicus sp. nov., isolated from bovine faeces in Northern Ireland.</title>
        <authorList>
            <person name="Mitchell M."/>
            <person name="Nguyen S.V."/>
            <person name="Connor M."/>
            <person name="Fairley D.J."/>
            <person name="Donoghue O."/>
            <person name="Marshall H."/>
            <person name="Koolman L."/>
            <person name="McMullan G."/>
            <person name="Schaffer K.E."/>
            <person name="McGrath J.W."/>
            <person name="Fanning S."/>
        </authorList>
    </citation>
    <scope>NUCLEOTIDE SEQUENCE [LARGE SCALE GENOMIC DNA]</scope>
    <source>
        <strain evidence="2 3">MCA3</strain>
    </source>
</reference>
<proteinExistence type="predicted"/>
<dbReference type="AlphaFoldDB" id="A0AAX2ZK68"/>
<keyword evidence="3" id="KW-1185">Reference proteome</keyword>
<dbReference type="RefSeq" id="WP_228416733.1">
    <property type="nucleotide sequence ID" value="NZ_CP081135.1"/>
</dbReference>
<evidence type="ECO:0000256" key="1">
    <source>
        <dbReference type="SAM" id="Phobius"/>
    </source>
</evidence>
<accession>A0AAX2ZK68</accession>
<feature type="transmembrane region" description="Helical" evidence="1">
    <location>
        <begin position="85"/>
        <end position="103"/>
    </location>
</feature>
<evidence type="ECO:0000313" key="3">
    <source>
        <dbReference type="Proteomes" id="UP001198983"/>
    </source>
</evidence>
<evidence type="ECO:0000313" key="2">
    <source>
        <dbReference type="EMBL" id="UEL48705.1"/>
    </source>
</evidence>
<feature type="transmembrane region" description="Helical" evidence="1">
    <location>
        <begin position="109"/>
        <end position="133"/>
    </location>
</feature>
<protein>
    <recommendedName>
        <fullName evidence="4">DUF2178 domain-containing protein</fullName>
    </recommendedName>
</protein>
<dbReference type="EMBL" id="CP081135">
    <property type="protein sequence ID" value="UEL48705.1"/>
    <property type="molecule type" value="Genomic_DNA"/>
</dbReference>
<keyword evidence="1" id="KW-0812">Transmembrane</keyword>
<feature type="transmembrane region" description="Helical" evidence="1">
    <location>
        <begin position="7"/>
        <end position="28"/>
    </location>
</feature>